<reference evidence="5 6" key="1">
    <citation type="submission" date="2018-05" db="EMBL/GenBank/DDBJ databases">
        <title>Genomic Encyclopedia of Type Strains, Phase IV (KMG-IV): sequencing the most valuable type-strain genomes for metagenomic binning, comparative biology and taxonomic classification.</title>
        <authorList>
            <person name="Goeker M."/>
        </authorList>
    </citation>
    <scope>NUCLEOTIDE SEQUENCE [LARGE SCALE GENOMIC DNA]</scope>
    <source>
        <strain evidence="5 6">JC118</strain>
    </source>
</reference>
<dbReference type="InterPro" id="IPR051782">
    <property type="entry name" value="ABC_Transporter_VariousFunc"/>
</dbReference>
<dbReference type="Proteomes" id="UP000247612">
    <property type="component" value="Unassembled WGS sequence"/>
</dbReference>
<evidence type="ECO:0000313" key="6">
    <source>
        <dbReference type="Proteomes" id="UP000247612"/>
    </source>
</evidence>
<gene>
    <name evidence="5" type="ORF">DES51_10932</name>
</gene>
<accession>A0A318KIU9</accession>
<dbReference type="InterPro" id="IPR027417">
    <property type="entry name" value="P-loop_NTPase"/>
</dbReference>
<comment type="caution">
    <text evidence="5">The sequence shown here is derived from an EMBL/GenBank/DDBJ whole genome shotgun (WGS) entry which is preliminary data.</text>
</comment>
<dbReference type="Gene3D" id="3.40.50.300">
    <property type="entry name" value="P-loop containing nucleotide triphosphate hydrolases"/>
    <property type="match status" value="1"/>
</dbReference>
<evidence type="ECO:0000256" key="3">
    <source>
        <dbReference type="ARBA" id="ARBA00022840"/>
    </source>
</evidence>
<dbReference type="PANTHER" id="PTHR42939">
    <property type="entry name" value="ABC TRANSPORTER ATP-BINDING PROTEIN ALBC-RELATED"/>
    <property type="match status" value="1"/>
</dbReference>
<protein>
    <submittedName>
        <fullName evidence="5">ABC-2 type transport system ATP-binding protein/iron/zinc/copper transport system ATP-binding protein</fullName>
    </submittedName>
</protein>
<dbReference type="SUPFAM" id="SSF52540">
    <property type="entry name" value="P-loop containing nucleoside triphosphate hydrolases"/>
    <property type="match status" value="1"/>
</dbReference>
<dbReference type="PROSITE" id="PS50893">
    <property type="entry name" value="ABC_TRANSPORTER_2"/>
    <property type="match status" value="1"/>
</dbReference>
<dbReference type="AlphaFoldDB" id="A0A318KIU9"/>
<name>A0A318KIU9_9FIRM</name>
<dbReference type="InterPro" id="IPR003439">
    <property type="entry name" value="ABC_transporter-like_ATP-bd"/>
</dbReference>
<proteinExistence type="predicted"/>
<evidence type="ECO:0000259" key="4">
    <source>
        <dbReference type="PROSITE" id="PS50893"/>
    </source>
</evidence>
<keyword evidence="3 5" id="KW-0067">ATP-binding</keyword>
<keyword evidence="1" id="KW-0813">Transport</keyword>
<dbReference type="STRING" id="1034346.GCA_000313565_02693"/>
<evidence type="ECO:0000313" key="5">
    <source>
        <dbReference type="EMBL" id="PXX77781.1"/>
    </source>
</evidence>
<keyword evidence="6" id="KW-1185">Reference proteome</keyword>
<dbReference type="RefSeq" id="WP_022938977.1">
    <property type="nucleotide sequence ID" value="NZ_CABKRQ010000007.1"/>
</dbReference>
<dbReference type="InterPro" id="IPR003593">
    <property type="entry name" value="AAA+_ATPase"/>
</dbReference>
<dbReference type="Pfam" id="PF00005">
    <property type="entry name" value="ABC_tran"/>
    <property type="match status" value="1"/>
</dbReference>
<feature type="domain" description="ABC transporter" evidence="4">
    <location>
        <begin position="2"/>
        <end position="222"/>
    </location>
</feature>
<evidence type="ECO:0000256" key="1">
    <source>
        <dbReference type="ARBA" id="ARBA00022448"/>
    </source>
</evidence>
<sequence length="230" mass="26333">MLKLNELKVKRRSAVLLSCDQITMKAGEIVGILGLNGAGKTTLIKAILNLIQHEGSADLDEWEVAKHYEKVAYISEEYSFIPYFTPYQYGCYLLDYYPCFDFDTYQQRCSLFDLEMDKKIERMSRGQQLKVEIAAGLSQRAQLIIMDEPFTNLDVVSKGIAVQMLINSLEGNEIVLVATHDLDEIENVLDRCLILDKGVIKDDFYVEELHAKGASLRDYFYDFTKQKSNL</sequence>
<dbReference type="OrthoDB" id="9804819at2"/>
<dbReference type="SMART" id="SM00382">
    <property type="entry name" value="AAA"/>
    <property type="match status" value="1"/>
</dbReference>
<dbReference type="EMBL" id="QJKH01000009">
    <property type="protein sequence ID" value="PXX77781.1"/>
    <property type="molecule type" value="Genomic_DNA"/>
</dbReference>
<evidence type="ECO:0000256" key="2">
    <source>
        <dbReference type="ARBA" id="ARBA00022741"/>
    </source>
</evidence>
<keyword evidence="2" id="KW-0547">Nucleotide-binding</keyword>
<dbReference type="GO" id="GO:0005524">
    <property type="term" value="F:ATP binding"/>
    <property type="evidence" value="ECO:0007669"/>
    <property type="project" value="UniProtKB-KW"/>
</dbReference>
<dbReference type="PANTHER" id="PTHR42939:SF1">
    <property type="entry name" value="ABC TRANSPORTER ATP-BINDING PROTEIN ALBC-RELATED"/>
    <property type="match status" value="1"/>
</dbReference>
<dbReference type="GO" id="GO:0016887">
    <property type="term" value="F:ATP hydrolysis activity"/>
    <property type="evidence" value="ECO:0007669"/>
    <property type="project" value="InterPro"/>
</dbReference>
<organism evidence="5 6">
    <name type="scientific">Dielma fastidiosa</name>
    <dbReference type="NCBI Taxonomy" id="1034346"/>
    <lineage>
        <taxon>Bacteria</taxon>
        <taxon>Bacillati</taxon>
        <taxon>Bacillota</taxon>
        <taxon>Erysipelotrichia</taxon>
        <taxon>Erysipelotrichales</taxon>
        <taxon>Erysipelotrichaceae</taxon>
        <taxon>Dielma</taxon>
    </lineage>
</organism>